<dbReference type="Proteomes" id="UP001250932">
    <property type="component" value="Unassembled WGS sequence"/>
</dbReference>
<evidence type="ECO:0000313" key="2">
    <source>
        <dbReference type="EMBL" id="MDT7041865.1"/>
    </source>
</evidence>
<dbReference type="Pfam" id="PF10135">
    <property type="entry name" value="Rod-binding"/>
    <property type="match status" value="1"/>
</dbReference>
<dbReference type="EMBL" id="JAQOUE010000001">
    <property type="protein sequence ID" value="MDT7041865.1"/>
    <property type="molecule type" value="Genomic_DNA"/>
</dbReference>
<protein>
    <submittedName>
        <fullName evidence="2">Rod-binding protein</fullName>
    </submittedName>
</protein>
<dbReference type="InterPro" id="IPR019301">
    <property type="entry name" value="Flagellar_prot_FlgJ_N"/>
</dbReference>
<dbReference type="RefSeq" id="WP_313832213.1">
    <property type="nucleotide sequence ID" value="NZ_JAQOUE010000001.1"/>
</dbReference>
<feature type="domain" description="Flagellar protein FlgJ N-terminal" evidence="1">
    <location>
        <begin position="51"/>
        <end position="96"/>
    </location>
</feature>
<organism evidence="2 3">
    <name type="scientific">Candidatus Nitronereus thalassa</name>
    <dbReference type="NCBI Taxonomy" id="3020898"/>
    <lineage>
        <taxon>Bacteria</taxon>
        <taxon>Pseudomonadati</taxon>
        <taxon>Nitrospirota</taxon>
        <taxon>Nitrospiria</taxon>
        <taxon>Nitrospirales</taxon>
        <taxon>Nitrospiraceae</taxon>
        <taxon>Candidatus Nitronereus</taxon>
    </lineage>
</organism>
<proteinExistence type="predicted"/>
<evidence type="ECO:0000259" key="1">
    <source>
        <dbReference type="Pfam" id="PF10135"/>
    </source>
</evidence>
<reference evidence="2 3" key="1">
    <citation type="journal article" date="2023" name="ISME J.">
        <title>Cultivation and genomic characterization of novel and ubiquitous marine nitrite-oxidizing bacteria from the Nitrospirales.</title>
        <authorList>
            <person name="Mueller A.J."/>
            <person name="Daebeler A."/>
            <person name="Herbold C.W."/>
            <person name="Kirkegaard R.H."/>
            <person name="Daims H."/>
        </authorList>
    </citation>
    <scope>NUCLEOTIDE SEQUENCE [LARGE SCALE GENOMIC DNA]</scope>
    <source>
        <strain evidence="2 3">EB</strain>
    </source>
</reference>
<evidence type="ECO:0000313" key="3">
    <source>
        <dbReference type="Proteomes" id="UP001250932"/>
    </source>
</evidence>
<keyword evidence="3" id="KW-1185">Reference proteome</keyword>
<accession>A0ABU3K642</accession>
<sequence length="113" mass="12495">MISDVGALVAQSADHAVSDGRVEAIKKTIQQGDIKKASEDFEAYFLAFMMKVMRETVPKSTLTQNRMGETFQSFYDEAIGKESAKVGGIGLAQYIESKLREEEVILSQEEKVA</sequence>
<name>A0ABU3K642_9BACT</name>
<comment type="caution">
    <text evidence="2">The sequence shown here is derived from an EMBL/GenBank/DDBJ whole genome shotgun (WGS) entry which is preliminary data.</text>
</comment>
<gene>
    <name evidence="2" type="ORF">PPG34_05840</name>
</gene>